<dbReference type="SMART" id="SM01321">
    <property type="entry name" value="Y1_Tnp"/>
    <property type="match status" value="1"/>
</dbReference>
<organism evidence="2 3">
    <name type="scientific">Kolteria novifilia</name>
    <dbReference type="NCBI Taxonomy" id="2527975"/>
    <lineage>
        <taxon>Bacteria</taxon>
        <taxon>Pseudomonadati</taxon>
        <taxon>Planctomycetota</taxon>
        <taxon>Planctomycetia</taxon>
        <taxon>Kolteriales</taxon>
        <taxon>Kolteriaceae</taxon>
        <taxon>Kolteria</taxon>
    </lineage>
</organism>
<dbReference type="PANTHER" id="PTHR33360:SF2">
    <property type="entry name" value="TRANSPOSASE FOR INSERTION SEQUENCE ELEMENT IS200"/>
    <property type="match status" value="1"/>
</dbReference>
<protein>
    <submittedName>
        <fullName evidence="2">Transposase IS200 like protein</fullName>
    </submittedName>
</protein>
<sequence>MGQSLVEIYVHLIWSTKERIPFLNDNYLRNQLHAYLATACRSRDSPAQIVGGVEDHVHLLCRLGKSTDIAALVRDLKRETSKWIKNADPPCGDFQWQQGYGAFSISPSHLDKLTQYIAHQEQHHETLSFEDEFRRLCVKYRIEIDERYVWD</sequence>
<dbReference type="AlphaFoldDB" id="A0A518BD38"/>
<accession>A0A518BD38</accession>
<keyword evidence="3" id="KW-1185">Reference proteome</keyword>
<dbReference type="GO" id="GO:0003677">
    <property type="term" value="F:DNA binding"/>
    <property type="evidence" value="ECO:0007669"/>
    <property type="project" value="InterPro"/>
</dbReference>
<dbReference type="InterPro" id="IPR002686">
    <property type="entry name" value="Transposase_17"/>
</dbReference>
<evidence type="ECO:0000313" key="3">
    <source>
        <dbReference type="Proteomes" id="UP000317093"/>
    </source>
</evidence>
<dbReference type="GO" id="GO:0004803">
    <property type="term" value="F:transposase activity"/>
    <property type="evidence" value="ECO:0007669"/>
    <property type="project" value="InterPro"/>
</dbReference>
<dbReference type="GO" id="GO:0006313">
    <property type="term" value="P:DNA transposition"/>
    <property type="evidence" value="ECO:0007669"/>
    <property type="project" value="InterPro"/>
</dbReference>
<feature type="domain" description="Transposase IS200-like" evidence="1">
    <location>
        <begin position="5"/>
        <end position="120"/>
    </location>
</feature>
<evidence type="ECO:0000313" key="2">
    <source>
        <dbReference type="EMBL" id="QDU64896.1"/>
    </source>
</evidence>
<proteinExistence type="predicted"/>
<dbReference type="Proteomes" id="UP000317093">
    <property type="component" value="Chromosome"/>
</dbReference>
<dbReference type="KEGG" id="knv:Pan216_57900"/>
<dbReference type="PANTHER" id="PTHR33360">
    <property type="entry name" value="TRANSPOSASE FOR INSERTION SEQUENCE ELEMENT IS200"/>
    <property type="match status" value="1"/>
</dbReference>
<dbReference type="Gene3D" id="3.30.70.1290">
    <property type="entry name" value="Transposase IS200-like"/>
    <property type="match status" value="1"/>
</dbReference>
<gene>
    <name evidence="2" type="ORF">Pan216_57900</name>
</gene>
<reference evidence="2 3" key="1">
    <citation type="submission" date="2019-02" db="EMBL/GenBank/DDBJ databases">
        <title>Deep-cultivation of Planctomycetes and their phenomic and genomic characterization uncovers novel biology.</title>
        <authorList>
            <person name="Wiegand S."/>
            <person name="Jogler M."/>
            <person name="Boedeker C."/>
            <person name="Pinto D."/>
            <person name="Vollmers J."/>
            <person name="Rivas-Marin E."/>
            <person name="Kohn T."/>
            <person name="Peeters S.H."/>
            <person name="Heuer A."/>
            <person name="Rast P."/>
            <person name="Oberbeckmann S."/>
            <person name="Bunk B."/>
            <person name="Jeske O."/>
            <person name="Meyerdierks A."/>
            <person name="Storesund J.E."/>
            <person name="Kallscheuer N."/>
            <person name="Luecker S."/>
            <person name="Lage O.M."/>
            <person name="Pohl T."/>
            <person name="Merkel B.J."/>
            <person name="Hornburger P."/>
            <person name="Mueller R.-W."/>
            <person name="Bruemmer F."/>
            <person name="Labrenz M."/>
            <person name="Spormann A.M."/>
            <person name="Op den Camp H."/>
            <person name="Overmann J."/>
            <person name="Amann R."/>
            <person name="Jetten M.S.M."/>
            <person name="Mascher T."/>
            <person name="Medema M.H."/>
            <person name="Devos D.P."/>
            <person name="Kaster A.-K."/>
            <person name="Ovreas L."/>
            <person name="Rohde M."/>
            <person name="Galperin M.Y."/>
            <person name="Jogler C."/>
        </authorList>
    </citation>
    <scope>NUCLEOTIDE SEQUENCE [LARGE SCALE GENOMIC DNA]</scope>
    <source>
        <strain evidence="2 3">Pan216</strain>
    </source>
</reference>
<dbReference type="OrthoDB" id="9798161at2"/>
<dbReference type="EMBL" id="CP036279">
    <property type="protein sequence ID" value="QDU64896.1"/>
    <property type="molecule type" value="Genomic_DNA"/>
</dbReference>
<evidence type="ECO:0000259" key="1">
    <source>
        <dbReference type="SMART" id="SM01321"/>
    </source>
</evidence>
<name>A0A518BD38_9BACT</name>
<dbReference type="SUPFAM" id="SSF143422">
    <property type="entry name" value="Transposase IS200-like"/>
    <property type="match status" value="1"/>
</dbReference>
<dbReference type="InterPro" id="IPR036515">
    <property type="entry name" value="Transposase_17_sf"/>
</dbReference>
<dbReference type="Pfam" id="PF01797">
    <property type="entry name" value="Y1_Tnp"/>
    <property type="match status" value="1"/>
</dbReference>